<dbReference type="InterPro" id="IPR003305">
    <property type="entry name" value="CenC_carb-bd"/>
</dbReference>
<dbReference type="Gene3D" id="2.60.40.10">
    <property type="entry name" value="Immunoglobulins"/>
    <property type="match status" value="2"/>
</dbReference>
<dbReference type="SUPFAM" id="SSF51445">
    <property type="entry name" value="(Trans)glycosidases"/>
    <property type="match status" value="1"/>
</dbReference>
<dbReference type="CDD" id="cd00063">
    <property type="entry name" value="FN3"/>
    <property type="match status" value="2"/>
</dbReference>
<feature type="domain" description="Fibronectin type-III" evidence="6">
    <location>
        <begin position="175"/>
        <end position="262"/>
    </location>
</feature>
<dbReference type="CDD" id="cd06543">
    <property type="entry name" value="GH18_PF-ChiA-like"/>
    <property type="match status" value="1"/>
</dbReference>
<accession>A0ABV8FBY2</accession>
<keyword evidence="8" id="KW-1185">Reference proteome</keyword>
<dbReference type="InterPro" id="IPR036116">
    <property type="entry name" value="FN3_sf"/>
</dbReference>
<feature type="chain" id="PRO_5046163140" evidence="5">
    <location>
        <begin position="27"/>
        <end position="651"/>
    </location>
</feature>
<dbReference type="Pfam" id="PF00041">
    <property type="entry name" value="fn3"/>
    <property type="match status" value="2"/>
</dbReference>
<evidence type="ECO:0000256" key="1">
    <source>
        <dbReference type="ARBA" id="ARBA00022801"/>
    </source>
</evidence>
<evidence type="ECO:0000256" key="5">
    <source>
        <dbReference type="SAM" id="SignalP"/>
    </source>
</evidence>
<dbReference type="SUPFAM" id="SSF49265">
    <property type="entry name" value="Fibronectin type III"/>
    <property type="match status" value="1"/>
</dbReference>
<dbReference type="Proteomes" id="UP001595698">
    <property type="component" value="Unassembled WGS sequence"/>
</dbReference>
<evidence type="ECO:0000256" key="2">
    <source>
        <dbReference type="ARBA" id="ARBA00023295"/>
    </source>
</evidence>
<keyword evidence="1" id="KW-0378">Hydrolase</keyword>
<proteinExistence type="predicted"/>
<keyword evidence="5" id="KW-0732">Signal</keyword>
<feature type="region of interest" description="Disordered" evidence="4">
    <location>
        <begin position="190"/>
        <end position="210"/>
    </location>
</feature>
<feature type="signal peptide" evidence="5">
    <location>
        <begin position="1"/>
        <end position="26"/>
    </location>
</feature>
<dbReference type="InterPro" id="IPR008979">
    <property type="entry name" value="Galactose-bd-like_sf"/>
</dbReference>
<name>A0ABV8FBY2_9ACTN</name>
<comment type="caution">
    <text evidence="7">The sequence shown here is derived from an EMBL/GenBank/DDBJ whole genome shotgun (WGS) entry which is preliminary data.</text>
</comment>
<dbReference type="PANTHER" id="PTHR42976">
    <property type="entry name" value="BIFUNCTIONAL CHITINASE/LYSOZYME-RELATED"/>
    <property type="match status" value="1"/>
</dbReference>
<evidence type="ECO:0000313" key="7">
    <source>
        <dbReference type="EMBL" id="MFC3985099.1"/>
    </source>
</evidence>
<reference evidence="8" key="1">
    <citation type="journal article" date="2019" name="Int. J. Syst. Evol. Microbiol.">
        <title>The Global Catalogue of Microorganisms (GCM) 10K type strain sequencing project: providing services to taxonomists for standard genome sequencing and annotation.</title>
        <authorList>
            <consortium name="The Broad Institute Genomics Platform"/>
            <consortium name="The Broad Institute Genome Sequencing Center for Infectious Disease"/>
            <person name="Wu L."/>
            <person name="Ma J."/>
        </authorList>
    </citation>
    <scope>NUCLEOTIDE SEQUENCE [LARGE SCALE GENOMIC DNA]</scope>
    <source>
        <strain evidence="8">TBRC 7912</strain>
    </source>
</reference>
<evidence type="ECO:0000256" key="4">
    <source>
        <dbReference type="SAM" id="MobiDB-lite"/>
    </source>
</evidence>
<dbReference type="PROSITE" id="PS50853">
    <property type="entry name" value="FN3"/>
    <property type="match status" value="2"/>
</dbReference>
<evidence type="ECO:0000256" key="3">
    <source>
        <dbReference type="ARBA" id="ARBA00023326"/>
    </source>
</evidence>
<dbReference type="InterPro" id="IPR003961">
    <property type="entry name" value="FN3_dom"/>
</dbReference>
<keyword evidence="3" id="KW-0119">Carbohydrate metabolism</keyword>
<feature type="domain" description="Fibronectin type-III" evidence="6">
    <location>
        <begin position="270"/>
        <end position="357"/>
    </location>
</feature>
<keyword evidence="2" id="KW-0326">Glycosidase</keyword>
<sequence>MNLRRLAAVAALAVGGTMLAATPAHAANIATNPGFENGLTGWTCSGTSGATAVSSPVHGGSKALQATPQGSDTARCQQTVSVKPSSSYSLSGWVRGGYVFLGVTGTGTTDQNTWTSSPSAYSQLTRTFTTGASTKSVTIYVNSWYGQGAYQADDIVLDGPPGDDTPPPDTVPPTVPGNLAVGGATNSTLSLSWSASTDNSGKVDRYEVSRDNGTPVSVGANLSHTATGLTASTTYGFRVRACDGSDNCSAYTSVVNGTTTGGPDTTPPSVPAGLTVGGPTANSLNLAWSASTDDSGKVDRYEVSRDNGAPVSAGANLSHTATGLTANTTYGFRVRACDGSNNCSAYGPSVSGKTSDDTLPPTGEIRYAPYIDITMPTPSLVSASNATGVKNYTLAFALGDSTGCNPAWGGTIPIDEPRIINDVKALQAKGGQVIVATGGAQGPYLEHTCGTSAALLTAYKKVLDTVGTNHLDVDVEASIDVNKVNTALKQLQTERGTVISYTLRIQGADYGLDPFSVSILQDAAAKGLNLIVNPMLMDFGYSGNWGAALISAAQATLNQMKGVWPAKTDAQLKKMLGLTPMIGKNDTGSTTTQADARSLLNWANSNHVAYIGFWSAGRDNGGCPNGQVSPTCSGISQSPWEFTTIFKGFTG</sequence>
<dbReference type="InterPro" id="IPR052750">
    <property type="entry name" value="GH18_Chitinase"/>
</dbReference>
<feature type="compositionally biased region" description="Polar residues" evidence="4">
    <location>
        <begin position="190"/>
        <end position="200"/>
    </location>
</feature>
<feature type="compositionally biased region" description="Basic and acidic residues" evidence="4">
    <location>
        <begin position="201"/>
        <end position="210"/>
    </location>
</feature>
<dbReference type="EMBL" id="JBHSBC010000040">
    <property type="protein sequence ID" value="MFC3985099.1"/>
    <property type="molecule type" value="Genomic_DNA"/>
</dbReference>
<dbReference type="Gene3D" id="3.20.20.80">
    <property type="entry name" value="Glycosidases"/>
    <property type="match status" value="1"/>
</dbReference>
<dbReference type="InterPro" id="IPR013783">
    <property type="entry name" value="Ig-like_fold"/>
</dbReference>
<dbReference type="Gene3D" id="2.60.120.260">
    <property type="entry name" value="Galactose-binding domain-like"/>
    <property type="match status" value="1"/>
</dbReference>
<dbReference type="SUPFAM" id="SSF49785">
    <property type="entry name" value="Galactose-binding domain-like"/>
    <property type="match status" value="1"/>
</dbReference>
<dbReference type="PANTHER" id="PTHR42976:SF1">
    <property type="entry name" value="GH18 DOMAIN-CONTAINING PROTEIN-RELATED"/>
    <property type="match status" value="1"/>
</dbReference>
<dbReference type="SMART" id="SM00060">
    <property type="entry name" value="FN3"/>
    <property type="match status" value="2"/>
</dbReference>
<dbReference type="RefSeq" id="WP_386195113.1">
    <property type="nucleotide sequence ID" value="NZ_JBHSBC010000040.1"/>
</dbReference>
<dbReference type="InterPro" id="IPR017853">
    <property type="entry name" value="GH"/>
</dbReference>
<keyword evidence="3" id="KW-0624">Polysaccharide degradation</keyword>
<protein>
    <submittedName>
        <fullName evidence="7">Fibronectin type III domain-containing protein</fullName>
    </submittedName>
</protein>
<organism evidence="7 8">
    <name type="scientific">Streptosporangium jomthongense</name>
    <dbReference type="NCBI Taxonomy" id="1193683"/>
    <lineage>
        <taxon>Bacteria</taxon>
        <taxon>Bacillati</taxon>
        <taxon>Actinomycetota</taxon>
        <taxon>Actinomycetes</taxon>
        <taxon>Streptosporangiales</taxon>
        <taxon>Streptosporangiaceae</taxon>
        <taxon>Streptosporangium</taxon>
    </lineage>
</organism>
<dbReference type="Pfam" id="PF02018">
    <property type="entry name" value="CBM_4_9"/>
    <property type="match status" value="1"/>
</dbReference>
<evidence type="ECO:0000313" key="8">
    <source>
        <dbReference type="Proteomes" id="UP001595698"/>
    </source>
</evidence>
<gene>
    <name evidence="7" type="ORF">ACFOYY_33575</name>
</gene>
<evidence type="ECO:0000259" key="6">
    <source>
        <dbReference type="PROSITE" id="PS50853"/>
    </source>
</evidence>